<organism evidence="10 11">
    <name type="scientific">Pontivivens insulae</name>
    <dbReference type="NCBI Taxonomy" id="1639689"/>
    <lineage>
        <taxon>Bacteria</taxon>
        <taxon>Pseudomonadati</taxon>
        <taxon>Pseudomonadota</taxon>
        <taxon>Alphaproteobacteria</taxon>
        <taxon>Rhodobacterales</taxon>
        <taxon>Paracoccaceae</taxon>
        <taxon>Pontivivens</taxon>
    </lineage>
</organism>
<evidence type="ECO:0000256" key="1">
    <source>
        <dbReference type="ARBA" id="ARBA00008080"/>
    </source>
</evidence>
<keyword evidence="3 7" id="KW-0694">RNA-binding</keyword>
<dbReference type="Proteomes" id="UP000244932">
    <property type="component" value="Unassembled WGS sequence"/>
</dbReference>
<dbReference type="InterPro" id="IPR018269">
    <property type="entry name" value="Ribosomal_uS13_CS"/>
</dbReference>
<keyword evidence="7" id="KW-0820">tRNA-binding</keyword>
<feature type="region of interest" description="Disordered" evidence="9">
    <location>
        <begin position="98"/>
        <end position="122"/>
    </location>
</feature>
<comment type="subunit">
    <text evidence="7">Part of the 30S ribosomal subunit. Forms a loose heterodimer with protein S19. Forms two bridges to the 50S subunit in the 70S ribosome.</text>
</comment>
<dbReference type="PANTHER" id="PTHR10871">
    <property type="entry name" value="30S RIBOSOMAL PROTEIN S13/40S RIBOSOMAL PROTEIN S18"/>
    <property type="match status" value="1"/>
</dbReference>
<dbReference type="InterPro" id="IPR001892">
    <property type="entry name" value="Ribosomal_uS13"/>
</dbReference>
<evidence type="ECO:0000256" key="4">
    <source>
        <dbReference type="ARBA" id="ARBA00022980"/>
    </source>
</evidence>
<dbReference type="FunFam" id="4.10.910.10:FF:000001">
    <property type="entry name" value="30S ribosomal protein S13"/>
    <property type="match status" value="1"/>
</dbReference>
<evidence type="ECO:0000256" key="6">
    <source>
        <dbReference type="ARBA" id="ARBA00035166"/>
    </source>
</evidence>
<dbReference type="RefSeq" id="WP_108780525.1">
    <property type="nucleotide sequence ID" value="NZ_OMKW01000001.1"/>
</dbReference>
<dbReference type="GO" id="GO:0015935">
    <property type="term" value="C:small ribosomal subunit"/>
    <property type="evidence" value="ECO:0007669"/>
    <property type="project" value="TreeGrafter"/>
</dbReference>
<evidence type="ECO:0000313" key="11">
    <source>
        <dbReference type="Proteomes" id="UP000244932"/>
    </source>
</evidence>
<dbReference type="PANTHER" id="PTHR10871:SF1">
    <property type="entry name" value="SMALL RIBOSOMAL SUBUNIT PROTEIN US13M"/>
    <property type="match status" value="1"/>
</dbReference>
<comment type="function">
    <text evidence="7">Located at the top of the head of the 30S subunit, it contacts several helices of the 16S rRNA. In the 70S ribosome it contacts the 23S rRNA (bridge B1a) and protein L5 of the 50S subunit (bridge B1b), connecting the 2 subunits; these bridges are implicated in subunit movement. Contacts the tRNAs in the A and P-sites.</text>
</comment>
<dbReference type="HAMAP" id="MF_01315">
    <property type="entry name" value="Ribosomal_uS13"/>
    <property type="match status" value="1"/>
</dbReference>
<dbReference type="GO" id="GO:0005829">
    <property type="term" value="C:cytosol"/>
    <property type="evidence" value="ECO:0007669"/>
    <property type="project" value="TreeGrafter"/>
</dbReference>
<dbReference type="GO" id="GO:0019843">
    <property type="term" value="F:rRNA binding"/>
    <property type="evidence" value="ECO:0007669"/>
    <property type="project" value="UniProtKB-UniRule"/>
</dbReference>
<dbReference type="AlphaFoldDB" id="A0A2R8A6B7"/>
<dbReference type="SUPFAM" id="SSF46946">
    <property type="entry name" value="S13-like H2TH domain"/>
    <property type="match status" value="1"/>
</dbReference>
<keyword evidence="5 7" id="KW-0687">Ribonucleoprotein</keyword>
<name>A0A2R8A6B7_9RHOB</name>
<proteinExistence type="inferred from homology"/>
<evidence type="ECO:0000313" key="10">
    <source>
        <dbReference type="EMBL" id="SPF27746.1"/>
    </source>
</evidence>
<evidence type="ECO:0000256" key="7">
    <source>
        <dbReference type="HAMAP-Rule" id="MF_01315"/>
    </source>
</evidence>
<sequence>MARIAGVNIPTNKQVQISLTYIHGIGRTSAVNICEAAGVEPTTRVNELSDADAAKIREIIDGEYTVEGDLRRENSMNVKRLMDLGCYRGLRHRRGLPVRGQRTHTNARTRKGPAKAIAGKKK</sequence>
<evidence type="ECO:0000256" key="2">
    <source>
        <dbReference type="ARBA" id="ARBA00022730"/>
    </source>
</evidence>
<reference evidence="10 11" key="1">
    <citation type="submission" date="2018-03" db="EMBL/GenBank/DDBJ databases">
        <authorList>
            <person name="Keele B.F."/>
        </authorList>
    </citation>
    <scope>NUCLEOTIDE SEQUENCE [LARGE SCALE GENOMIC DNA]</scope>
    <source>
        <strain evidence="10 11">CeCT 8812</strain>
    </source>
</reference>
<dbReference type="PROSITE" id="PS00646">
    <property type="entry name" value="RIBOSOMAL_S13_1"/>
    <property type="match status" value="1"/>
</dbReference>
<dbReference type="Pfam" id="PF00416">
    <property type="entry name" value="Ribosomal_S13"/>
    <property type="match status" value="1"/>
</dbReference>
<dbReference type="InterPro" id="IPR027437">
    <property type="entry name" value="Rbsml_uS13_C"/>
</dbReference>
<dbReference type="InterPro" id="IPR010979">
    <property type="entry name" value="Ribosomal_uS13-like_H2TH"/>
</dbReference>
<evidence type="ECO:0000256" key="9">
    <source>
        <dbReference type="SAM" id="MobiDB-lite"/>
    </source>
</evidence>
<protein>
    <recommendedName>
        <fullName evidence="6 7">Small ribosomal subunit protein uS13</fullName>
    </recommendedName>
</protein>
<dbReference type="GO" id="GO:0006412">
    <property type="term" value="P:translation"/>
    <property type="evidence" value="ECO:0007669"/>
    <property type="project" value="UniProtKB-UniRule"/>
</dbReference>
<dbReference type="PIRSF" id="PIRSF002134">
    <property type="entry name" value="Ribosomal_S13"/>
    <property type="match status" value="1"/>
</dbReference>
<keyword evidence="11" id="KW-1185">Reference proteome</keyword>
<dbReference type="PROSITE" id="PS50159">
    <property type="entry name" value="RIBOSOMAL_S13_2"/>
    <property type="match status" value="1"/>
</dbReference>
<dbReference type="GO" id="GO:0000049">
    <property type="term" value="F:tRNA binding"/>
    <property type="evidence" value="ECO:0007669"/>
    <property type="project" value="UniProtKB-UniRule"/>
</dbReference>
<keyword evidence="4 7" id="KW-0689">Ribosomal protein</keyword>
<dbReference type="Gene3D" id="1.10.8.50">
    <property type="match status" value="1"/>
</dbReference>
<accession>A0A2R8A6B7</accession>
<comment type="similarity">
    <text evidence="1 7 8">Belongs to the universal ribosomal protein uS13 family.</text>
</comment>
<evidence type="ECO:0000256" key="3">
    <source>
        <dbReference type="ARBA" id="ARBA00022884"/>
    </source>
</evidence>
<gene>
    <name evidence="7 10" type="primary">rpsM</name>
    <name evidence="10" type="ORF">POI8812_00039</name>
</gene>
<dbReference type="GO" id="GO:0003735">
    <property type="term" value="F:structural constituent of ribosome"/>
    <property type="evidence" value="ECO:0007669"/>
    <property type="project" value="InterPro"/>
</dbReference>
<evidence type="ECO:0000256" key="8">
    <source>
        <dbReference type="RuleBase" id="RU003830"/>
    </source>
</evidence>
<dbReference type="InterPro" id="IPR019980">
    <property type="entry name" value="Ribosomal_uS13_bac-type"/>
</dbReference>
<dbReference type="EMBL" id="OMKW01000001">
    <property type="protein sequence ID" value="SPF27746.1"/>
    <property type="molecule type" value="Genomic_DNA"/>
</dbReference>
<dbReference type="OrthoDB" id="9803610at2"/>
<evidence type="ECO:0000256" key="5">
    <source>
        <dbReference type="ARBA" id="ARBA00023274"/>
    </source>
</evidence>
<dbReference type="NCBIfam" id="TIGR03631">
    <property type="entry name" value="uS13_bact"/>
    <property type="match status" value="1"/>
</dbReference>
<dbReference type="FunFam" id="1.10.8.50:FF:000001">
    <property type="entry name" value="30S ribosomal protein S13"/>
    <property type="match status" value="1"/>
</dbReference>
<keyword evidence="2 7" id="KW-0699">rRNA-binding</keyword>
<dbReference type="Gene3D" id="4.10.910.10">
    <property type="entry name" value="30s ribosomal protein s13, domain 2"/>
    <property type="match status" value="1"/>
</dbReference>